<reference evidence="2 3" key="1">
    <citation type="submission" date="2016-04" db="EMBL/GenBank/DDBJ databases">
        <title>A degradative enzymes factory behind the ericoid mycorrhizal symbiosis.</title>
        <authorList>
            <consortium name="DOE Joint Genome Institute"/>
            <person name="Martino E."/>
            <person name="Morin E."/>
            <person name="Grelet G."/>
            <person name="Kuo A."/>
            <person name="Kohler A."/>
            <person name="Daghino S."/>
            <person name="Barry K."/>
            <person name="Choi C."/>
            <person name="Cichocki N."/>
            <person name="Clum A."/>
            <person name="Copeland A."/>
            <person name="Hainaut M."/>
            <person name="Haridas S."/>
            <person name="Labutti K."/>
            <person name="Lindquist E."/>
            <person name="Lipzen A."/>
            <person name="Khouja H.-R."/>
            <person name="Murat C."/>
            <person name="Ohm R."/>
            <person name="Olson A."/>
            <person name="Spatafora J."/>
            <person name="Veneault-Fourrey C."/>
            <person name="Henrissat B."/>
            <person name="Grigoriev I."/>
            <person name="Martin F."/>
            <person name="Perotto S."/>
        </authorList>
    </citation>
    <scope>NUCLEOTIDE SEQUENCE [LARGE SCALE GENOMIC DNA]</scope>
    <source>
        <strain evidence="2 3">E</strain>
    </source>
</reference>
<dbReference type="RefSeq" id="XP_024741316.1">
    <property type="nucleotide sequence ID" value="XM_024876685.1"/>
</dbReference>
<dbReference type="InParanoid" id="A0A2J6TN26"/>
<proteinExistence type="predicted"/>
<dbReference type="AlphaFoldDB" id="A0A2J6TN26"/>
<evidence type="ECO:0000313" key="3">
    <source>
        <dbReference type="Proteomes" id="UP000235371"/>
    </source>
</evidence>
<protein>
    <submittedName>
        <fullName evidence="2">Uncharacterized protein</fullName>
    </submittedName>
</protein>
<keyword evidence="1" id="KW-0812">Transmembrane</keyword>
<dbReference type="Pfam" id="PF14273">
    <property type="entry name" value="DUF4360"/>
    <property type="match status" value="1"/>
</dbReference>
<keyword evidence="1" id="KW-0472">Membrane</keyword>
<dbReference type="Proteomes" id="UP000235371">
    <property type="component" value="Unassembled WGS sequence"/>
</dbReference>
<dbReference type="OrthoDB" id="152248at2759"/>
<evidence type="ECO:0000313" key="2">
    <source>
        <dbReference type="EMBL" id="PMD64412.1"/>
    </source>
</evidence>
<dbReference type="InterPro" id="IPR025649">
    <property type="entry name" value="DUF4360"/>
</dbReference>
<organism evidence="2 3">
    <name type="scientific">Hyaloscypha bicolor E</name>
    <dbReference type="NCBI Taxonomy" id="1095630"/>
    <lineage>
        <taxon>Eukaryota</taxon>
        <taxon>Fungi</taxon>
        <taxon>Dikarya</taxon>
        <taxon>Ascomycota</taxon>
        <taxon>Pezizomycotina</taxon>
        <taxon>Leotiomycetes</taxon>
        <taxon>Helotiales</taxon>
        <taxon>Hyaloscyphaceae</taxon>
        <taxon>Hyaloscypha</taxon>
        <taxon>Hyaloscypha bicolor</taxon>
    </lineage>
</organism>
<keyword evidence="1" id="KW-1133">Transmembrane helix</keyword>
<dbReference type="PANTHER" id="PTHR38847">
    <property type="match status" value="1"/>
</dbReference>
<accession>A0A2J6TN26</accession>
<dbReference type="PANTHER" id="PTHR38847:SF1">
    <property type="entry name" value="PSEUDOURIDINE SYNTHASE RSUA_RLUA-LIKE DOMAIN-CONTAINING PROTEIN"/>
    <property type="match status" value="1"/>
</dbReference>
<dbReference type="GeneID" id="36584764"/>
<dbReference type="STRING" id="1095630.A0A2J6TN26"/>
<gene>
    <name evidence="2" type="ORF">K444DRAFT_555040</name>
</gene>
<name>A0A2J6TN26_9HELO</name>
<keyword evidence="3" id="KW-1185">Reference proteome</keyword>
<feature type="transmembrane region" description="Helical" evidence="1">
    <location>
        <begin position="179"/>
        <end position="201"/>
    </location>
</feature>
<sequence length="221" mass="24272">MPQRRLSSTYNLDCMLTEPFSSFTAEVGATTQPMDARKFCQINLDLHYPQGFQFSVLSTTFRGFVGLDKGVTATLSALYYFSGPNQNQVTTSTMFHGPEFEPYTAVSNVDFTSLVWSPCGANWPLNVQTAVAVVSDNATAHSGFIENDSADGNIKFVAGISGDAATQQLLKCAFADERLGVVTLVFELLFGFLICLHVVAVDERNPARCRFQQVFDSFVDQ</sequence>
<dbReference type="EMBL" id="KZ613758">
    <property type="protein sequence ID" value="PMD64412.1"/>
    <property type="molecule type" value="Genomic_DNA"/>
</dbReference>
<evidence type="ECO:0000256" key="1">
    <source>
        <dbReference type="SAM" id="Phobius"/>
    </source>
</evidence>